<dbReference type="EMBL" id="CP029287">
    <property type="protein sequence ID" value="AWR99360.1"/>
    <property type="molecule type" value="Genomic_DNA"/>
</dbReference>
<dbReference type="GeneID" id="36834912"/>
<organism evidence="1 2">
    <name type="scientific">Metallosphaera hakonensis JCM 8857 = DSM 7519</name>
    <dbReference type="NCBI Taxonomy" id="1293036"/>
    <lineage>
        <taxon>Archaea</taxon>
        <taxon>Thermoproteota</taxon>
        <taxon>Thermoprotei</taxon>
        <taxon>Sulfolobales</taxon>
        <taxon>Sulfolobaceae</taxon>
        <taxon>Metallosphaera</taxon>
    </lineage>
</organism>
<protein>
    <submittedName>
        <fullName evidence="1">Uncharacterized protein</fullName>
    </submittedName>
</protein>
<proteinExistence type="predicted"/>
<sequence>MDANVLKGTYTPGYGWQVEVYGAGEVTVFNVGSGVNYNQVLAGLKNALARLDGSIDPIEAYGIANSILENTPGVSYAGYSVVKVPPSNEETIYVPPYVDNAQKYATTKLEAELGNQLSEQVDMTDVEWSAIDGEIEVYNPSGGYVARLDFHSAGDTVIEPIFQD</sequence>
<evidence type="ECO:0000313" key="1">
    <source>
        <dbReference type="EMBL" id="AWR99360.1"/>
    </source>
</evidence>
<evidence type="ECO:0000313" key="2">
    <source>
        <dbReference type="Proteomes" id="UP000247586"/>
    </source>
</evidence>
<dbReference type="RefSeq" id="WP_110369142.1">
    <property type="nucleotide sequence ID" value="NZ_BBBA01000067.1"/>
</dbReference>
<dbReference type="KEGG" id="mhk:DFR87_06180"/>
<reference evidence="1 2" key="1">
    <citation type="submission" date="2018-05" db="EMBL/GenBank/DDBJ databases">
        <title>Complete Genome Sequences of Extremely Thermoacidophilic, Metal-Mobilizing Type-Strain Members of the Archaeal Family Sulfolobaceae: Acidianus brierleyi DSM-1651T, Acidianus sulfidivorans DSM-18786T, Metallosphaera hakonensis DSM-7519T, and Metallosphaera prunae DSM-10039T.</title>
        <authorList>
            <person name="Counts J.A."/>
            <person name="Kelly R.M."/>
        </authorList>
    </citation>
    <scope>NUCLEOTIDE SEQUENCE [LARGE SCALE GENOMIC DNA]</scope>
    <source>
        <strain evidence="1 2">HO1-1</strain>
    </source>
</reference>
<reference evidence="2" key="3">
    <citation type="submission" date="2020-03" db="EMBL/GenBank/DDBJ databases">
        <title>Sequencing and Assembly of Multiple Reported Metal-Biooxidizing Members of the Extremely Thermoacidophilic Archaeal Family Sulfolobaceae.</title>
        <authorList>
            <person name="Counts J.A."/>
            <person name="Kelly R.M."/>
        </authorList>
    </citation>
    <scope>NUCLEOTIDE SEQUENCE [LARGE SCALE GENOMIC DNA]</scope>
    <source>
        <strain evidence="2">HO1-1</strain>
    </source>
</reference>
<dbReference type="AlphaFoldDB" id="A0A2U9ITH2"/>
<accession>A0A2U9ITH2</accession>
<gene>
    <name evidence="1" type="ORF">DFR87_06180</name>
</gene>
<name>A0A2U9ITH2_9CREN</name>
<reference evidence="2" key="2">
    <citation type="submission" date="2020-03" db="EMBL/GenBank/DDBJ databases">
        <title>Complete Genome Sequences of Extremely Thermoacidophilic, Metal-Mobilizing Type-Strain Members of the Archaeal Family Sulfolobaceae: Acidianus brierleyi DSM-1651T, Acidianus sulfidivorans DSM-18786T, Metallosphaera hakonensis DSM-7519T, and Metallosphaera prunae DSM-10039T.</title>
        <authorList>
            <person name="Counts J.A."/>
            <person name="Kelly R.M."/>
        </authorList>
    </citation>
    <scope>NUCLEOTIDE SEQUENCE [LARGE SCALE GENOMIC DNA]</scope>
    <source>
        <strain evidence="2">HO1-1</strain>
    </source>
</reference>
<keyword evidence="2" id="KW-1185">Reference proteome</keyword>
<dbReference type="Proteomes" id="UP000247586">
    <property type="component" value="Chromosome"/>
</dbReference>